<dbReference type="InterPro" id="IPR000792">
    <property type="entry name" value="Tscrpt_reg_LuxR_C"/>
</dbReference>
<dbReference type="AlphaFoldDB" id="A0A369AT49"/>
<proteinExistence type="predicted"/>
<reference evidence="5 6" key="1">
    <citation type="submission" date="2018-07" db="EMBL/GenBank/DDBJ databases">
        <title>Genomic Encyclopedia of Type Strains, Phase IV (KMG-IV): sequencing the most valuable type-strain genomes for metagenomic binning, comparative biology and taxonomic classification.</title>
        <authorList>
            <person name="Goeker M."/>
        </authorList>
    </citation>
    <scope>NUCLEOTIDE SEQUENCE [LARGE SCALE GENOMIC DNA]</scope>
    <source>
        <strain evidence="5 6">DSM 27016</strain>
    </source>
</reference>
<dbReference type="InterPro" id="IPR036388">
    <property type="entry name" value="WH-like_DNA-bd_sf"/>
</dbReference>
<dbReference type="Gene3D" id="3.30.450.40">
    <property type="match status" value="1"/>
</dbReference>
<comment type="caution">
    <text evidence="5">The sequence shown here is derived from an EMBL/GenBank/DDBJ whole genome shotgun (WGS) entry which is preliminary data.</text>
</comment>
<keyword evidence="2" id="KW-0238">DNA-binding</keyword>
<name>A0A369AT49_9FIRM</name>
<dbReference type="SMART" id="SM00421">
    <property type="entry name" value="HTH_LUXR"/>
    <property type="match status" value="1"/>
</dbReference>
<dbReference type="EMBL" id="QPJT01000021">
    <property type="protein sequence ID" value="RCX12540.1"/>
    <property type="molecule type" value="Genomic_DNA"/>
</dbReference>
<dbReference type="PANTHER" id="PTHR44688">
    <property type="entry name" value="DNA-BINDING TRANSCRIPTIONAL ACTIVATOR DEVR_DOSR"/>
    <property type="match status" value="1"/>
</dbReference>
<evidence type="ECO:0000256" key="1">
    <source>
        <dbReference type="ARBA" id="ARBA00023015"/>
    </source>
</evidence>
<dbReference type="RefSeq" id="WP_207659257.1">
    <property type="nucleotide sequence ID" value="NZ_QPJT01000021.1"/>
</dbReference>
<organism evidence="5 6">
    <name type="scientific">Anaerobacterium chartisolvens</name>
    <dbReference type="NCBI Taxonomy" id="1297424"/>
    <lineage>
        <taxon>Bacteria</taxon>
        <taxon>Bacillati</taxon>
        <taxon>Bacillota</taxon>
        <taxon>Clostridia</taxon>
        <taxon>Eubacteriales</taxon>
        <taxon>Oscillospiraceae</taxon>
        <taxon>Anaerobacterium</taxon>
    </lineage>
</organism>
<sequence>MNKNGCLLTYDKTDGKEAQEGKSSYKIVCPINSHSVNILKLLLSNFANEIISLYPFYSLVVLTDSNLTTIWYCKNSSLMNKEIKLCPGLSLKEEYTGKTAISESLKKNGFSVLKSEDGEGTTLNRFSSCAAPITLDNGCAYIGAFFLSSMAENLSIDLFKLFLKSIENSFKNRMLKDYVTDYVKSNMLSVFDVNILTSSEKKILSLLKNGYSNKELAEMLSISENTVKSHIKIIIEKLSCSNRTQAAVNAIFYDIYDILKNCD</sequence>
<keyword evidence="3" id="KW-0804">Transcription</keyword>
<dbReference type="CDD" id="cd06170">
    <property type="entry name" value="LuxR_C_like"/>
    <property type="match status" value="1"/>
</dbReference>
<evidence type="ECO:0000313" key="5">
    <source>
        <dbReference type="EMBL" id="RCX12540.1"/>
    </source>
</evidence>
<evidence type="ECO:0000313" key="6">
    <source>
        <dbReference type="Proteomes" id="UP000253034"/>
    </source>
</evidence>
<dbReference type="SUPFAM" id="SSF46894">
    <property type="entry name" value="C-terminal effector domain of the bipartite response regulators"/>
    <property type="match status" value="1"/>
</dbReference>
<dbReference type="GO" id="GO:0006355">
    <property type="term" value="P:regulation of DNA-templated transcription"/>
    <property type="evidence" value="ECO:0007669"/>
    <property type="project" value="InterPro"/>
</dbReference>
<dbReference type="GO" id="GO:0003677">
    <property type="term" value="F:DNA binding"/>
    <property type="evidence" value="ECO:0007669"/>
    <property type="project" value="UniProtKB-KW"/>
</dbReference>
<dbReference type="Gene3D" id="1.10.10.10">
    <property type="entry name" value="Winged helix-like DNA-binding domain superfamily/Winged helix DNA-binding domain"/>
    <property type="match status" value="1"/>
</dbReference>
<dbReference type="PANTHER" id="PTHR44688:SF16">
    <property type="entry name" value="DNA-BINDING TRANSCRIPTIONAL ACTIVATOR DEVR_DOSR"/>
    <property type="match status" value="1"/>
</dbReference>
<evidence type="ECO:0000256" key="3">
    <source>
        <dbReference type="ARBA" id="ARBA00023163"/>
    </source>
</evidence>
<dbReference type="Pfam" id="PF00196">
    <property type="entry name" value="GerE"/>
    <property type="match status" value="1"/>
</dbReference>
<gene>
    <name evidence="5" type="ORF">DFR58_12144</name>
</gene>
<feature type="domain" description="HTH luxR-type" evidence="4">
    <location>
        <begin position="189"/>
        <end position="254"/>
    </location>
</feature>
<keyword evidence="6" id="KW-1185">Reference proteome</keyword>
<dbReference type="PRINTS" id="PR00038">
    <property type="entry name" value="HTHLUXR"/>
</dbReference>
<dbReference type="InterPro" id="IPR029016">
    <property type="entry name" value="GAF-like_dom_sf"/>
</dbReference>
<keyword evidence="1" id="KW-0805">Transcription regulation</keyword>
<accession>A0A369AT49</accession>
<protein>
    <submittedName>
        <fullName evidence="5">Regulatory LuxR family protein</fullName>
    </submittedName>
</protein>
<evidence type="ECO:0000256" key="2">
    <source>
        <dbReference type="ARBA" id="ARBA00023125"/>
    </source>
</evidence>
<evidence type="ECO:0000259" key="4">
    <source>
        <dbReference type="PROSITE" id="PS50043"/>
    </source>
</evidence>
<dbReference type="PROSITE" id="PS50043">
    <property type="entry name" value="HTH_LUXR_2"/>
    <property type="match status" value="1"/>
</dbReference>
<dbReference type="Proteomes" id="UP000253034">
    <property type="component" value="Unassembled WGS sequence"/>
</dbReference>
<dbReference type="InterPro" id="IPR016032">
    <property type="entry name" value="Sig_transdc_resp-reg_C-effctor"/>
</dbReference>